<feature type="transmembrane region" description="Helical" evidence="1">
    <location>
        <begin position="12"/>
        <end position="38"/>
    </location>
</feature>
<keyword evidence="1" id="KW-0812">Transmembrane</keyword>
<evidence type="ECO:0000313" key="2">
    <source>
        <dbReference type="Ensembl" id="ENSSRHP00000068572.1"/>
    </source>
</evidence>
<proteinExistence type="predicted"/>
<reference evidence="2" key="2">
    <citation type="submission" date="2025-09" db="UniProtKB">
        <authorList>
            <consortium name="Ensembl"/>
        </authorList>
    </citation>
    <scope>IDENTIFICATION</scope>
</reference>
<keyword evidence="1" id="KW-0472">Membrane</keyword>
<keyword evidence="3" id="KW-1185">Reference proteome</keyword>
<dbReference type="AlphaFoldDB" id="A0A673KYB9"/>
<reference evidence="2" key="1">
    <citation type="submission" date="2025-08" db="UniProtKB">
        <authorList>
            <consortium name="Ensembl"/>
        </authorList>
    </citation>
    <scope>IDENTIFICATION</scope>
</reference>
<name>A0A673KYB9_9TELE</name>
<keyword evidence="1" id="KW-1133">Transmembrane helix</keyword>
<accession>A0A673KYB9</accession>
<evidence type="ECO:0000313" key="3">
    <source>
        <dbReference type="Proteomes" id="UP000472270"/>
    </source>
</evidence>
<evidence type="ECO:0000256" key="1">
    <source>
        <dbReference type="SAM" id="Phobius"/>
    </source>
</evidence>
<sequence>YLLATVGVLHSLAFYIFILFYFQILTLCVLAVMTRFLYQHRQAQRTARLQEKEHQHSLEAAYRAEFHLHNSMRDSMQEYYI</sequence>
<organism evidence="2 3">
    <name type="scientific">Sinocyclocheilus rhinocerous</name>
    <dbReference type="NCBI Taxonomy" id="307959"/>
    <lineage>
        <taxon>Eukaryota</taxon>
        <taxon>Metazoa</taxon>
        <taxon>Chordata</taxon>
        <taxon>Craniata</taxon>
        <taxon>Vertebrata</taxon>
        <taxon>Euteleostomi</taxon>
        <taxon>Actinopterygii</taxon>
        <taxon>Neopterygii</taxon>
        <taxon>Teleostei</taxon>
        <taxon>Ostariophysi</taxon>
        <taxon>Cypriniformes</taxon>
        <taxon>Cyprinidae</taxon>
        <taxon>Cyprininae</taxon>
        <taxon>Sinocyclocheilus</taxon>
    </lineage>
</organism>
<dbReference type="Ensembl" id="ENSSRHT00000070444.1">
    <property type="protein sequence ID" value="ENSSRHP00000068572.1"/>
    <property type="gene ID" value="ENSSRHG00000034102.1"/>
</dbReference>
<dbReference type="Proteomes" id="UP000472270">
    <property type="component" value="Unassembled WGS sequence"/>
</dbReference>
<protein>
    <submittedName>
        <fullName evidence="2">Uncharacterized protein</fullName>
    </submittedName>
</protein>